<organism evidence="2 4">
    <name type="scientific">Oleiagrimonas soli</name>
    <dbReference type="NCBI Taxonomy" id="1543381"/>
    <lineage>
        <taxon>Bacteria</taxon>
        <taxon>Pseudomonadati</taxon>
        <taxon>Pseudomonadota</taxon>
        <taxon>Gammaproteobacteria</taxon>
        <taxon>Lysobacterales</taxon>
        <taxon>Rhodanobacteraceae</taxon>
        <taxon>Oleiagrimonas</taxon>
    </lineage>
</organism>
<reference evidence="2 4" key="1">
    <citation type="submission" date="2014-09" db="EMBL/GenBank/DDBJ databases">
        <title>Xanthomonadaceae 3.5X direct submission.</title>
        <authorList>
            <person name="Fang T."/>
            <person name="Wang H."/>
        </authorList>
    </citation>
    <scope>NUCLEOTIDE SEQUENCE [LARGE SCALE GENOMIC DNA]</scope>
    <source>
        <strain evidence="2 4">3.5X</strain>
    </source>
</reference>
<feature type="transmembrane region" description="Helical" evidence="1">
    <location>
        <begin position="7"/>
        <end position="29"/>
    </location>
</feature>
<protein>
    <recommendedName>
        <fullName evidence="6">Transmembrane protein</fullName>
    </recommendedName>
</protein>
<feature type="transmembrane region" description="Helical" evidence="1">
    <location>
        <begin position="68"/>
        <end position="91"/>
    </location>
</feature>
<evidence type="ECO:0008006" key="6">
    <source>
        <dbReference type="Google" id="ProtNLM"/>
    </source>
</evidence>
<keyword evidence="1" id="KW-1133">Transmembrane helix</keyword>
<keyword evidence="1" id="KW-0472">Membrane</keyword>
<dbReference type="Proteomes" id="UP000029708">
    <property type="component" value="Unassembled WGS sequence"/>
</dbReference>
<evidence type="ECO:0000313" key="2">
    <source>
        <dbReference type="EMBL" id="KGI79241.1"/>
    </source>
</evidence>
<dbReference type="HOGENOM" id="CLU_2168397_0_0_6"/>
<keyword evidence="1" id="KW-0812">Transmembrane</keyword>
<dbReference type="OrthoDB" id="9857060at2"/>
<gene>
    <name evidence="3" type="ORF">HNQ86_002210</name>
    <name evidence="2" type="ORF">LF63_0100185</name>
</gene>
<proteinExistence type="predicted"/>
<sequence>MLRFLRNIVLGAVLVYAIAWGLDAIGHWLHAPGNAPRIPHGIGAGFIHLAYLLRLPVQWFTALAHTHALRIGATVAGYTLWGLVIAMMARAQAAQRARRRKAAAASSSEN</sequence>
<accession>A0A099CZV3</accession>
<reference evidence="3 5" key="2">
    <citation type="submission" date="2020-08" db="EMBL/GenBank/DDBJ databases">
        <title>Genomic Encyclopedia of Type Strains, Phase IV (KMG-IV): sequencing the most valuable type-strain genomes for metagenomic binning, comparative biology and taxonomic classification.</title>
        <authorList>
            <person name="Goeker M."/>
        </authorList>
    </citation>
    <scope>NUCLEOTIDE SEQUENCE [LARGE SCALE GENOMIC DNA]</scope>
    <source>
        <strain evidence="3 5">DSM 107085</strain>
    </source>
</reference>
<dbReference type="AlphaFoldDB" id="A0A099CZV3"/>
<name>A0A099CZV3_9GAMM</name>
<dbReference type="STRING" id="1543381.LF63_0100185"/>
<evidence type="ECO:0000256" key="1">
    <source>
        <dbReference type="SAM" id="Phobius"/>
    </source>
</evidence>
<evidence type="ECO:0000313" key="3">
    <source>
        <dbReference type="EMBL" id="MBB6184865.1"/>
    </source>
</evidence>
<evidence type="ECO:0000313" key="5">
    <source>
        <dbReference type="Proteomes" id="UP000560000"/>
    </source>
</evidence>
<dbReference type="EMBL" id="JROI01000001">
    <property type="protein sequence ID" value="KGI79241.1"/>
    <property type="molecule type" value="Genomic_DNA"/>
</dbReference>
<comment type="caution">
    <text evidence="2">The sequence shown here is derived from an EMBL/GenBank/DDBJ whole genome shotgun (WGS) entry which is preliminary data.</text>
</comment>
<keyword evidence="4" id="KW-1185">Reference proteome</keyword>
<dbReference type="EMBL" id="JACHET010000001">
    <property type="protein sequence ID" value="MBB6184865.1"/>
    <property type="molecule type" value="Genomic_DNA"/>
</dbReference>
<evidence type="ECO:0000313" key="4">
    <source>
        <dbReference type="Proteomes" id="UP000029708"/>
    </source>
</evidence>
<dbReference type="RefSeq" id="WP_043098826.1">
    <property type="nucleotide sequence ID" value="NZ_JACHET010000001.1"/>
</dbReference>
<dbReference type="Proteomes" id="UP000560000">
    <property type="component" value="Unassembled WGS sequence"/>
</dbReference>